<dbReference type="Proteomes" id="UP000276128">
    <property type="component" value="Unassembled WGS sequence"/>
</dbReference>
<feature type="region of interest" description="Disordered" evidence="6">
    <location>
        <begin position="450"/>
        <end position="474"/>
    </location>
</feature>
<evidence type="ECO:0000256" key="5">
    <source>
        <dbReference type="ARBA" id="ARBA00023288"/>
    </source>
</evidence>
<evidence type="ECO:0000313" key="8">
    <source>
        <dbReference type="EMBL" id="RTE02873.1"/>
    </source>
</evidence>
<sequence>MQKKPFHLLLSAALLTTLSACGSGASDTTSGSPVPSAPASPAANASAAPAAATGAKTKLTYWTNDRGAADHIKAEVAKYNAENKDNIEVEVTIMADNYEQSLDVAFASNQAPDIIRTSGGNFAQFVKKGYLESLDSYMTPEFKKRFEKLIVDDGNRIDGKIYSLPNYGITWRLIYNVDLFQKAGITEPPKTLNELVEDAKKITAAGKDIGAYGFAGSFKNNGGFSRTADSISALSTGMLAGFNFKTGKFDFTSQIPMLEALRKMKQDGSLIPGFELLDIDPLRAQFAEGKIGMYINHASEPGVYKNQFPAKIKWSAAPVPTADGTINGASPFLNATVFLALSSKSQVKAKAYKFLEYMYSPDVLKTYQEDSVGISAVPDVIAVAKKPSFPNMDLFVPNKYDALYPVVPAVTPEGKNLGDTALKYILEGGDANKLMTELSDRYNAALDKARQAGTTTNKPMPDFDAKKLQGSMVK</sequence>
<feature type="region of interest" description="Disordered" evidence="6">
    <location>
        <begin position="25"/>
        <end position="45"/>
    </location>
</feature>
<evidence type="ECO:0000256" key="4">
    <source>
        <dbReference type="ARBA" id="ARBA00023139"/>
    </source>
</evidence>
<dbReference type="RefSeq" id="WP_126144699.1">
    <property type="nucleotide sequence ID" value="NZ_RXHU01000110.1"/>
</dbReference>
<keyword evidence="5" id="KW-0449">Lipoprotein</keyword>
<feature type="chain" id="PRO_5018546129" evidence="7">
    <location>
        <begin position="26"/>
        <end position="474"/>
    </location>
</feature>
<evidence type="ECO:0000256" key="7">
    <source>
        <dbReference type="SAM" id="SignalP"/>
    </source>
</evidence>
<dbReference type="InterPro" id="IPR050490">
    <property type="entry name" value="Bact_solute-bd_prot1"/>
</dbReference>
<dbReference type="SUPFAM" id="SSF53850">
    <property type="entry name" value="Periplasmic binding protein-like II"/>
    <property type="match status" value="1"/>
</dbReference>
<feature type="signal peptide" evidence="7">
    <location>
        <begin position="1"/>
        <end position="25"/>
    </location>
</feature>
<evidence type="ECO:0000313" key="9">
    <source>
        <dbReference type="Proteomes" id="UP000276128"/>
    </source>
</evidence>
<protein>
    <submittedName>
        <fullName evidence="8">Sugar ABC transporter substrate-binding protein</fullName>
    </submittedName>
</protein>
<evidence type="ECO:0000256" key="1">
    <source>
        <dbReference type="ARBA" id="ARBA00022475"/>
    </source>
</evidence>
<dbReference type="EMBL" id="RXHU01000110">
    <property type="protein sequence ID" value="RTE02873.1"/>
    <property type="molecule type" value="Genomic_DNA"/>
</dbReference>
<dbReference type="PROSITE" id="PS51257">
    <property type="entry name" value="PROKAR_LIPOPROTEIN"/>
    <property type="match status" value="1"/>
</dbReference>
<dbReference type="PANTHER" id="PTHR43649">
    <property type="entry name" value="ARABINOSE-BINDING PROTEIN-RELATED"/>
    <property type="match status" value="1"/>
</dbReference>
<comment type="caution">
    <text evidence="8">The sequence shown here is derived from an EMBL/GenBank/DDBJ whole genome shotgun (WGS) entry which is preliminary data.</text>
</comment>
<dbReference type="Pfam" id="PF01547">
    <property type="entry name" value="SBP_bac_1"/>
    <property type="match status" value="1"/>
</dbReference>
<evidence type="ECO:0000256" key="3">
    <source>
        <dbReference type="ARBA" id="ARBA00023136"/>
    </source>
</evidence>
<dbReference type="PANTHER" id="PTHR43649:SF33">
    <property type="entry name" value="POLYGALACTURONAN_RHAMNOGALACTURONAN-BINDING PROTEIN YTCQ"/>
    <property type="match status" value="1"/>
</dbReference>
<dbReference type="CDD" id="cd13585">
    <property type="entry name" value="PBP2_TMBP_like"/>
    <property type="match status" value="1"/>
</dbReference>
<proteinExistence type="predicted"/>
<feature type="compositionally biased region" description="Low complexity" evidence="6">
    <location>
        <begin position="30"/>
        <end position="45"/>
    </location>
</feature>
<keyword evidence="9" id="KW-1185">Reference proteome</keyword>
<gene>
    <name evidence="8" type="ORF">EJQ19_28890</name>
</gene>
<evidence type="ECO:0000256" key="2">
    <source>
        <dbReference type="ARBA" id="ARBA00022729"/>
    </source>
</evidence>
<keyword evidence="1" id="KW-1003">Cell membrane</keyword>
<name>A0A3S0CQ77_9BACL</name>
<keyword evidence="4" id="KW-0564">Palmitate</keyword>
<keyword evidence="2 7" id="KW-0732">Signal</keyword>
<accession>A0A3S0CQ77</accession>
<dbReference type="InterPro" id="IPR006059">
    <property type="entry name" value="SBP"/>
</dbReference>
<reference evidence="8 9" key="1">
    <citation type="submission" date="2018-12" db="EMBL/GenBank/DDBJ databases">
        <title>Bacillus ochoae sp. nov., Paenibacillus whitsoniae sp. nov., Paenibacillus spiritus sp. nov. Isolated from the Mars Exploration Rover during spacecraft assembly.</title>
        <authorList>
            <person name="Seuylemezian A."/>
            <person name="Vaishampayan P."/>
        </authorList>
    </citation>
    <scope>NUCLEOTIDE SEQUENCE [LARGE SCALE GENOMIC DNA]</scope>
    <source>
        <strain evidence="8 9">MER 54</strain>
    </source>
</reference>
<keyword evidence="3" id="KW-0472">Membrane</keyword>
<organism evidence="8 9">
    <name type="scientific">Paenibacillus whitsoniae</name>
    <dbReference type="NCBI Taxonomy" id="2496558"/>
    <lineage>
        <taxon>Bacteria</taxon>
        <taxon>Bacillati</taxon>
        <taxon>Bacillota</taxon>
        <taxon>Bacilli</taxon>
        <taxon>Bacillales</taxon>
        <taxon>Paenibacillaceae</taxon>
        <taxon>Paenibacillus</taxon>
    </lineage>
</organism>
<dbReference type="AlphaFoldDB" id="A0A3S0CQ77"/>
<dbReference type="Gene3D" id="3.40.190.10">
    <property type="entry name" value="Periplasmic binding protein-like II"/>
    <property type="match status" value="1"/>
</dbReference>
<evidence type="ECO:0000256" key="6">
    <source>
        <dbReference type="SAM" id="MobiDB-lite"/>
    </source>
</evidence>
<dbReference type="OrthoDB" id="9808332at2"/>